<proteinExistence type="predicted"/>
<dbReference type="Proteomes" id="UP000623010">
    <property type="component" value="Unassembled WGS sequence"/>
</dbReference>
<evidence type="ECO:0000313" key="2">
    <source>
        <dbReference type="EMBL" id="GHA17281.1"/>
    </source>
</evidence>
<dbReference type="RefSeq" id="WP_190061061.1">
    <property type="nucleotide sequence ID" value="NZ_BMWH01000047.1"/>
</dbReference>
<feature type="domain" description="DUF4326" evidence="1">
    <location>
        <begin position="16"/>
        <end position="96"/>
    </location>
</feature>
<name>A0A918RYE9_9ACTN</name>
<dbReference type="EMBL" id="BMWH01000047">
    <property type="protein sequence ID" value="GHA17281.1"/>
    <property type="molecule type" value="Genomic_DNA"/>
</dbReference>
<accession>A0A918RYE9</accession>
<protein>
    <recommendedName>
        <fullName evidence="1">DUF4326 domain-containing protein</fullName>
    </recommendedName>
</protein>
<reference evidence="2" key="1">
    <citation type="journal article" date="2014" name="Int. J. Syst. Evol. Microbiol.">
        <title>Complete genome sequence of Corynebacterium casei LMG S-19264T (=DSM 44701T), isolated from a smear-ripened cheese.</title>
        <authorList>
            <consortium name="US DOE Joint Genome Institute (JGI-PGF)"/>
            <person name="Walter F."/>
            <person name="Albersmeier A."/>
            <person name="Kalinowski J."/>
            <person name="Ruckert C."/>
        </authorList>
    </citation>
    <scope>NUCLEOTIDE SEQUENCE</scope>
    <source>
        <strain evidence="2">JCM 5016</strain>
    </source>
</reference>
<sequence>MPVRLLGTARTAAASAASAVYVGRGSPYANPFRPGDPSPSLPSRPMTPAEAVELFALTLQGPVGRRYAERFAAALRGLDLVCTCPLDVPCHADVLLRIANGPSSARPDAQRTT</sequence>
<evidence type="ECO:0000313" key="3">
    <source>
        <dbReference type="Proteomes" id="UP000623010"/>
    </source>
</evidence>
<gene>
    <name evidence="2" type="ORF">GCM10010389_64480</name>
</gene>
<dbReference type="AlphaFoldDB" id="A0A918RYE9"/>
<evidence type="ECO:0000259" key="1">
    <source>
        <dbReference type="Pfam" id="PF14216"/>
    </source>
</evidence>
<dbReference type="InterPro" id="IPR025475">
    <property type="entry name" value="DUF4326"/>
</dbReference>
<reference evidence="2" key="2">
    <citation type="submission" date="2020-09" db="EMBL/GenBank/DDBJ databases">
        <authorList>
            <person name="Sun Q."/>
            <person name="Ohkuma M."/>
        </authorList>
    </citation>
    <scope>NUCLEOTIDE SEQUENCE</scope>
    <source>
        <strain evidence="2">JCM 5016</strain>
    </source>
</reference>
<keyword evidence="3" id="KW-1185">Reference proteome</keyword>
<organism evidence="2 3">
    <name type="scientific">Streptomyces echinoruber</name>
    <dbReference type="NCBI Taxonomy" id="68898"/>
    <lineage>
        <taxon>Bacteria</taxon>
        <taxon>Bacillati</taxon>
        <taxon>Actinomycetota</taxon>
        <taxon>Actinomycetes</taxon>
        <taxon>Kitasatosporales</taxon>
        <taxon>Streptomycetaceae</taxon>
        <taxon>Streptomyces</taxon>
    </lineage>
</organism>
<dbReference type="Pfam" id="PF14216">
    <property type="entry name" value="DUF4326"/>
    <property type="match status" value="1"/>
</dbReference>
<comment type="caution">
    <text evidence="2">The sequence shown here is derived from an EMBL/GenBank/DDBJ whole genome shotgun (WGS) entry which is preliminary data.</text>
</comment>